<evidence type="ECO:0000256" key="8">
    <source>
        <dbReference type="ARBA" id="ARBA00051897"/>
    </source>
</evidence>
<comment type="caution">
    <text evidence="11">The sequence shown here is derived from an EMBL/GenBank/DDBJ whole genome shotgun (WGS) entry which is preliminary data.</text>
</comment>
<proteinExistence type="inferred from homology"/>
<feature type="compositionally biased region" description="Low complexity" evidence="10">
    <location>
        <begin position="566"/>
        <end position="594"/>
    </location>
</feature>
<evidence type="ECO:0000256" key="7">
    <source>
        <dbReference type="ARBA" id="ARBA00039099"/>
    </source>
</evidence>
<evidence type="ECO:0000256" key="3">
    <source>
        <dbReference type="ARBA" id="ARBA00022679"/>
    </source>
</evidence>
<accession>A0ABQ5RPH4</accession>
<dbReference type="EC" id="2.1.1.216" evidence="7 9"/>
<evidence type="ECO:0000256" key="6">
    <source>
        <dbReference type="ARBA" id="ARBA00022884"/>
    </source>
</evidence>
<dbReference type="Gene3D" id="3.40.50.150">
    <property type="entry name" value="Vaccinia Virus protein VP39"/>
    <property type="match status" value="1"/>
</dbReference>
<evidence type="ECO:0000313" key="12">
    <source>
        <dbReference type="Proteomes" id="UP001165090"/>
    </source>
</evidence>
<keyword evidence="2 9" id="KW-0489">Methyltransferase</keyword>
<keyword evidence="12" id="KW-1185">Reference proteome</keyword>
<keyword evidence="6 9" id="KW-0694">RNA-binding</keyword>
<evidence type="ECO:0000256" key="9">
    <source>
        <dbReference type="PROSITE-ProRule" id="PRU00958"/>
    </source>
</evidence>
<name>A0ABQ5RPH4_9CHLO</name>
<dbReference type="EMBL" id="BSDZ01000004">
    <property type="protein sequence ID" value="GLI59460.1"/>
    <property type="molecule type" value="Genomic_DNA"/>
</dbReference>
<keyword evidence="3 9" id="KW-0808">Transferase</keyword>
<evidence type="ECO:0000313" key="11">
    <source>
        <dbReference type="EMBL" id="GLI59460.1"/>
    </source>
</evidence>
<reference evidence="11 12" key="1">
    <citation type="journal article" date="2023" name="IScience">
        <title>Expanded male sex-determining region conserved during the evolution of homothallism in the green alga Volvox.</title>
        <authorList>
            <person name="Yamamoto K."/>
            <person name="Matsuzaki R."/>
            <person name="Mahakham W."/>
            <person name="Heman W."/>
            <person name="Sekimoto H."/>
            <person name="Kawachi M."/>
            <person name="Minakuchi Y."/>
            <person name="Toyoda A."/>
            <person name="Nozaki H."/>
        </authorList>
    </citation>
    <scope>NUCLEOTIDE SEQUENCE [LARGE SCALE GENOMIC DNA]</scope>
    <source>
        <strain evidence="11 12">NIES-4468</strain>
    </source>
</reference>
<dbReference type="InterPro" id="IPR002905">
    <property type="entry name" value="Trm1"/>
</dbReference>
<dbReference type="InterPro" id="IPR042296">
    <property type="entry name" value="tRNA_met_Trm1_C"/>
</dbReference>
<dbReference type="Gene3D" id="3.30.56.70">
    <property type="entry name" value="N2,N2-dimethylguanosine tRNA methyltransferase, C-terminal domain"/>
    <property type="match status" value="1"/>
</dbReference>
<dbReference type="PROSITE" id="PS51626">
    <property type="entry name" value="SAM_MT_TRM1"/>
    <property type="match status" value="1"/>
</dbReference>
<dbReference type="InterPro" id="IPR029063">
    <property type="entry name" value="SAM-dependent_MTases_sf"/>
</dbReference>
<feature type="compositionally biased region" description="Low complexity" evidence="10">
    <location>
        <begin position="15"/>
        <end position="27"/>
    </location>
</feature>
<protein>
    <recommendedName>
        <fullName evidence="7 9">tRNA (guanine(26)-N(2))-dimethyltransferase</fullName>
        <ecNumber evidence="7 9">2.1.1.216</ecNumber>
    </recommendedName>
</protein>
<sequence length="625" mass="67105">MSEAADKGLPSEAVAGTDAAGTASSSSPKPKIPEGYTILKEGKAIILKKGNEVFYNEAQVTNRDLSIAALHVYLSRREKELEAGPIKKKAGAKGGKGHGRPRLLEGLAATGLRSIRYALEVPELGRIDANDMDANAAAAIRRNVEFNGPEAAAKIQVLHSDARLTMLQTPKGYDVVDLDPYGTPANLLDSAIQAVSDGGLLMVTATDMANLCGNNPTACWANYGSYPVHRPYCHEMALRIVLACLETHAARYKRHIVPLLSLSVDFYVRIFVRVHTAPNEVKESPSRLAYLWQSSGCDSFWLQPVGQKRQHNGQGKFMPGSGPAVEPRCPDTGSGFIMGGPIWSAPIHDVGFIQELLTEMQAGGTQKYAQFAEPQAVKIRGYLLSASQELPDAPLYYNLHDINKTVRCTAPKADQFRSAIVHAGYRVSGSHACPLALKTDAPPSVVWDIVRCWVKRQGASAIAIRDPESYSAKLLAKEPAIEANFMVVAKAMLRKKDDKTPRFVHNPAYWGPKARHGRPDQTRPQEQQGPQGGGDAATVHDAGGKRAGRGNRGGGRGGHGGDNGDGDAAAAPKGEEAPVVEMAEAEAEAVMVEETGQEQPAEDGGQKRPAEVTVDEPDAKQQRAE</sequence>
<dbReference type="PANTHER" id="PTHR10631">
    <property type="entry name" value="N 2 ,N 2 -DIMETHYLGUANOSINE TRNA METHYLTRANSFERASE"/>
    <property type="match status" value="1"/>
</dbReference>
<feature type="compositionally biased region" description="Gly residues" evidence="10">
    <location>
        <begin position="550"/>
        <end position="563"/>
    </location>
</feature>
<feature type="region of interest" description="Disordered" evidence="10">
    <location>
        <begin position="1"/>
        <end position="34"/>
    </location>
</feature>
<evidence type="ECO:0000256" key="10">
    <source>
        <dbReference type="SAM" id="MobiDB-lite"/>
    </source>
</evidence>
<dbReference type="NCBIfam" id="TIGR00308">
    <property type="entry name" value="TRM1"/>
    <property type="match status" value="1"/>
</dbReference>
<feature type="region of interest" description="Disordered" evidence="10">
    <location>
        <begin position="498"/>
        <end position="625"/>
    </location>
</feature>
<dbReference type="Pfam" id="PF02005">
    <property type="entry name" value="TRM"/>
    <property type="match status" value="1"/>
</dbReference>
<dbReference type="SUPFAM" id="SSF53335">
    <property type="entry name" value="S-adenosyl-L-methionine-dependent methyltransferases"/>
    <property type="match status" value="1"/>
</dbReference>
<keyword evidence="5 9" id="KW-0819">tRNA processing</keyword>
<keyword evidence="1 9" id="KW-0820">tRNA-binding</keyword>
<evidence type="ECO:0000256" key="2">
    <source>
        <dbReference type="ARBA" id="ARBA00022603"/>
    </source>
</evidence>
<comment type="similarity">
    <text evidence="9">Belongs to the class I-like SAM-binding methyltransferase superfamily. Trm1 family.</text>
</comment>
<evidence type="ECO:0000256" key="5">
    <source>
        <dbReference type="ARBA" id="ARBA00022694"/>
    </source>
</evidence>
<comment type="catalytic activity">
    <reaction evidence="8 9">
        <text>guanosine(26) in tRNA + 2 S-adenosyl-L-methionine = N(2)-dimethylguanosine(26) in tRNA + 2 S-adenosyl-L-homocysteine + 2 H(+)</text>
        <dbReference type="Rhea" id="RHEA:43140"/>
        <dbReference type="Rhea" id="RHEA-COMP:10359"/>
        <dbReference type="Rhea" id="RHEA-COMP:10360"/>
        <dbReference type="ChEBI" id="CHEBI:15378"/>
        <dbReference type="ChEBI" id="CHEBI:57856"/>
        <dbReference type="ChEBI" id="CHEBI:59789"/>
        <dbReference type="ChEBI" id="CHEBI:74269"/>
        <dbReference type="ChEBI" id="CHEBI:74513"/>
        <dbReference type="EC" id="2.1.1.216"/>
    </reaction>
</comment>
<evidence type="ECO:0000256" key="1">
    <source>
        <dbReference type="ARBA" id="ARBA00022555"/>
    </source>
</evidence>
<dbReference type="PANTHER" id="PTHR10631:SF3">
    <property type="entry name" value="TRNA (GUANINE(26)-N(2))-DIMETHYLTRANSFERASE"/>
    <property type="match status" value="1"/>
</dbReference>
<dbReference type="Proteomes" id="UP001165090">
    <property type="component" value="Unassembled WGS sequence"/>
</dbReference>
<keyword evidence="4 9" id="KW-0949">S-adenosyl-L-methionine</keyword>
<organism evidence="11 12">
    <name type="scientific">Volvox africanus</name>
    <dbReference type="NCBI Taxonomy" id="51714"/>
    <lineage>
        <taxon>Eukaryota</taxon>
        <taxon>Viridiplantae</taxon>
        <taxon>Chlorophyta</taxon>
        <taxon>core chlorophytes</taxon>
        <taxon>Chlorophyceae</taxon>
        <taxon>CS clade</taxon>
        <taxon>Chlamydomonadales</taxon>
        <taxon>Volvocaceae</taxon>
        <taxon>Volvox</taxon>
    </lineage>
</organism>
<evidence type="ECO:0000256" key="4">
    <source>
        <dbReference type="ARBA" id="ARBA00022691"/>
    </source>
</evidence>
<gene>
    <name evidence="11" type="ORF">VaNZ11_001340</name>
</gene>